<dbReference type="GO" id="GO:0008270">
    <property type="term" value="F:zinc ion binding"/>
    <property type="evidence" value="ECO:0007669"/>
    <property type="project" value="InterPro"/>
</dbReference>
<dbReference type="GO" id="GO:0005615">
    <property type="term" value="C:extracellular space"/>
    <property type="evidence" value="ECO:0007669"/>
    <property type="project" value="TreeGrafter"/>
</dbReference>
<dbReference type="STRING" id="448386.A0A2V3IK10"/>
<evidence type="ECO:0000256" key="3">
    <source>
        <dbReference type="SAM" id="Phobius"/>
    </source>
</evidence>
<dbReference type="GO" id="GO:0004181">
    <property type="term" value="F:metallocarboxypeptidase activity"/>
    <property type="evidence" value="ECO:0007669"/>
    <property type="project" value="InterPro"/>
</dbReference>
<evidence type="ECO:0000256" key="4">
    <source>
        <dbReference type="SAM" id="SignalP"/>
    </source>
</evidence>
<keyword evidence="3" id="KW-0812">Transmembrane</keyword>
<evidence type="ECO:0000259" key="5">
    <source>
        <dbReference type="Pfam" id="PF00246"/>
    </source>
</evidence>
<comment type="similarity">
    <text evidence="2">Belongs to the peptidase M14 family.</text>
</comment>
<dbReference type="PANTHER" id="PTHR11705:SF119">
    <property type="entry name" value="OS02G0119300 PROTEIN"/>
    <property type="match status" value="1"/>
</dbReference>
<keyword evidence="4" id="KW-0732">Signal</keyword>
<dbReference type="SUPFAM" id="SSF53187">
    <property type="entry name" value="Zn-dependent exopeptidases"/>
    <property type="match status" value="1"/>
</dbReference>
<evidence type="ECO:0000313" key="6">
    <source>
        <dbReference type="EMBL" id="PXF42412.1"/>
    </source>
</evidence>
<keyword evidence="3" id="KW-1133">Transmembrane helix</keyword>
<dbReference type="EMBL" id="NBIV01000165">
    <property type="protein sequence ID" value="PXF42412.1"/>
    <property type="molecule type" value="Genomic_DNA"/>
</dbReference>
<keyword evidence="7" id="KW-1185">Reference proteome</keyword>
<comment type="caution">
    <text evidence="6">The sequence shown here is derived from an EMBL/GenBank/DDBJ whole genome shotgun (WGS) entry which is preliminary data.</text>
</comment>
<dbReference type="PANTHER" id="PTHR11705">
    <property type="entry name" value="PROTEASE FAMILY M14 CARBOXYPEPTIDASE A,B"/>
    <property type="match status" value="1"/>
</dbReference>
<evidence type="ECO:0000256" key="2">
    <source>
        <dbReference type="ARBA" id="ARBA00005988"/>
    </source>
</evidence>
<name>A0A2V3IK10_9FLOR</name>
<sequence>MRLRRALALALALALLLGATAAAAFESLLHAHGELNKDRPVRPRSFASPDWTLYQRSSHLLRSVLSVARDCPLLHVSVNVATAHASPSAAPLRPRDALPDSAADGLLYLTLQARSPKSNRFSLRAARPGASESSLVTRSLFVFGEEGRDLLTAQIALRVLNTLCSNRSAHSAHMALPPNAHLILVPLANPDGRRIAEMGRRCDRTNGNDVHIDRNWPAFWRYDQPYPHHPNHTFGDNATASVRGKRVSAALRDAISRTFKHSNGAYSSEEHTVPISATGTNPFSEPETRALNAIVSLTKPTSYVSLRTGSPAILFPWDCRPQLLSDEQFTRLWHVVQPVKAAHCTRCKHGSLQNLTGVVKCGTSTDYMFGNMRVPFVYGWHVYEARAMQGDCFRRHNPLNKDVFERVVHNWAAAVLNFTVAVHHWMCLEAEQGLDVAEQNASLSAAEATIWRAKAIANGMPDPENVDWQEERGSTVKVSSQKDVLANGAHHDGPSGSNNSRGGVMEWMFIGKGAAKRAGNTVKVDDTTAKQSDKETRIGAQNGQDEEEYRLGFVAGWAGAWASIGMLAVGMYVAKRYVFVSGGGGGVGRRYRFAARSRRMDGKRA</sequence>
<dbReference type="InterPro" id="IPR000834">
    <property type="entry name" value="Peptidase_M14"/>
</dbReference>
<proteinExistence type="inferred from homology"/>
<dbReference type="Pfam" id="PF00246">
    <property type="entry name" value="Peptidase_M14"/>
    <property type="match status" value="1"/>
</dbReference>
<protein>
    <recommendedName>
        <fullName evidence="5">Peptidase M14 domain-containing protein</fullName>
    </recommendedName>
</protein>
<comment type="cofactor">
    <cofactor evidence="1">
        <name>Zn(2+)</name>
        <dbReference type="ChEBI" id="CHEBI:29105"/>
    </cofactor>
</comment>
<dbReference type="GO" id="GO:0006508">
    <property type="term" value="P:proteolysis"/>
    <property type="evidence" value="ECO:0007669"/>
    <property type="project" value="InterPro"/>
</dbReference>
<dbReference type="AlphaFoldDB" id="A0A2V3IK10"/>
<feature type="chain" id="PRO_5015881079" description="Peptidase M14 domain-containing protein" evidence="4">
    <location>
        <begin position="23"/>
        <end position="605"/>
    </location>
</feature>
<reference evidence="6 7" key="1">
    <citation type="journal article" date="2018" name="Mol. Biol. Evol.">
        <title>Analysis of the draft genome of the red seaweed Gracilariopsis chorda provides insights into genome size evolution in Rhodophyta.</title>
        <authorList>
            <person name="Lee J."/>
            <person name="Yang E.C."/>
            <person name="Graf L."/>
            <person name="Yang J.H."/>
            <person name="Qiu H."/>
            <person name="Zel Zion U."/>
            <person name="Chan C.X."/>
            <person name="Stephens T.G."/>
            <person name="Weber A.P.M."/>
            <person name="Boo G.H."/>
            <person name="Boo S.M."/>
            <person name="Kim K.M."/>
            <person name="Shin Y."/>
            <person name="Jung M."/>
            <person name="Lee S.J."/>
            <person name="Yim H.S."/>
            <person name="Lee J.H."/>
            <person name="Bhattacharya D."/>
            <person name="Yoon H.S."/>
        </authorList>
    </citation>
    <scope>NUCLEOTIDE SEQUENCE [LARGE SCALE GENOMIC DNA]</scope>
    <source>
        <strain evidence="6 7">SKKU-2015</strain>
        <tissue evidence="6">Whole body</tissue>
    </source>
</reference>
<dbReference type="OrthoDB" id="5514at2759"/>
<evidence type="ECO:0000313" key="7">
    <source>
        <dbReference type="Proteomes" id="UP000247409"/>
    </source>
</evidence>
<feature type="transmembrane region" description="Helical" evidence="3">
    <location>
        <begin position="551"/>
        <end position="574"/>
    </location>
</feature>
<feature type="signal peptide" evidence="4">
    <location>
        <begin position="1"/>
        <end position="22"/>
    </location>
</feature>
<keyword evidence="3" id="KW-0472">Membrane</keyword>
<organism evidence="6 7">
    <name type="scientific">Gracilariopsis chorda</name>
    <dbReference type="NCBI Taxonomy" id="448386"/>
    <lineage>
        <taxon>Eukaryota</taxon>
        <taxon>Rhodophyta</taxon>
        <taxon>Florideophyceae</taxon>
        <taxon>Rhodymeniophycidae</taxon>
        <taxon>Gracilariales</taxon>
        <taxon>Gracilariaceae</taxon>
        <taxon>Gracilariopsis</taxon>
    </lineage>
</organism>
<dbReference type="Proteomes" id="UP000247409">
    <property type="component" value="Unassembled WGS sequence"/>
</dbReference>
<accession>A0A2V3IK10</accession>
<gene>
    <name evidence="6" type="ORF">BWQ96_07853</name>
</gene>
<dbReference type="Gene3D" id="3.40.630.10">
    <property type="entry name" value="Zn peptidases"/>
    <property type="match status" value="1"/>
</dbReference>
<feature type="domain" description="Peptidase M14" evidence="5">
    <location>
        <begin position="147"/>
        <end position="378"/>
    </location>
</feature>
<evidence type="ECO:0000256" key="1">
    <source>
        <dbReference type="ARBA" id="ARBA00001947"/>
    </source>
</evidence>